<dbReference type="InterPro" id="IPR008929">
    <property type="entry name" value="Chondroitin_lyas"/>
</dbReference>
<dbReference type="InterPro" id="IPR008397">
    <property type="entry name" value="Alginate_lyase_dom"/>
</dbReference>
<accession>A0A1G9TXB1</accession>
<gene>
    <name evidence="5" type="ORF">SAMN04488514_11027</name>
</gene>
<dbReference type="Proteomes" id="UP000199440">
    <property type="component" value="Unassembled WGS sequence"/>
</dbReference>
<dbReference type="OrthoDB" id="7210452at2"/>
<keyword evidence="2 5" id="KW-0456">Lyase</keyword>
<evidence type="ECO:0000256" key="1">
    <source>
        <dbReference type="ARBA" id="ARBA00022729"/>
    </source>
</evidence>
<keyword evidence="1 3" id="KW-0732">Signal</keyword>
<evidence type="ECO:0000259" key="4">
    <source>
        <dbReference type="Pfam" id="PF05426"/>
    </source>
</evidence>
<evidence type="ECO:0000256" key="2">
    <source>
        <dbReference type="ARBA" id="ARBA00023239"/>
    </source>
</evidence>
<reference evidence="5 6" key="1">
    <citation type="submission" date="2016-10" db="EMBL/GenBank/DDBJ databases">
        <authorList>
            <person name="de Groot N.N."/>
        </authorList>
    </citation>
    <scope>NUCLEOTIDE SEQUENCE [LARGE SCALE GENOMIC DNA]</scope>
    <source>
        <strain evidence="5 6">DSM 19886</strain>
    </source>
</reference>
<dbReference type="SUPFAM" id="SSF48230">
    <property type="entry name" value="Chondroitin AC/alginate lyase"/>
    <property type="match status" value="1"/>
</dbReference>
<evidence type="ECO:0000256" key="3">
    <source>
        <dbReference type="SAM" id="SignalP"/>
    </source>
</evidence>
<dbReference type="Gene3D" id="1.50.10.100">
    <property type="entry name" value="Chondroitin AC/alginate lyase"/>
    <property type="match status" value="1"/>
</dbReference>
<feature type="chain" id="PRO_5011793285" evidence="3">
    <location>
        <begin position="22"/>
        <end position="429"/>
    </location>
</feature>
<sequence length="429" mass="49215">MKPYSTIFYTCFFLMSLTVLTQKTPTVIHMDQPHNENMNRSRLKNNFIYLNEDHLVKVKNLIENKNPFFTEAYKSLIDQANKELVKSPNPVTNKNQIPPSGDKHDYMSIAPYRWPNPNTPDGSPWIVKDGEINPMTRGNDTDKVRLSEMFGALDNLSMAYFFSEDITYANKAKAIIKTWFIDDETKVNPNINYGPGIPGEVEGRRAGMIEWSNISTVVTTIQLLESNKVFNTTEMKVLNTWLMDYYTWVKTNKMGIENDNGTQNHSTNFDYQLVGPARYLGLDSEAITRLEDAKTKRIAVQITPDGKQPNELGRTKSVHYCSMNLRIMAFVAEMGIPLGVDLWNYSTSDGRSMKKAFEYLKPFVEGKEKWQYKQITEGGAEKAIEVQMKPLFSIASTIFNEELINESVLDYQNMTYLEKLQYPPLSKIN</sequence>
<dbReference type="STRING" id="192904.SAMN04488514_11027"/>
<dbReference type="Pfam" id="PF05426">
    <property type="entry name" value="Alginate_lyase"/>
    <property type="match status" value="1"/>
</dbReference>
<dbReference type="AlphaFoldDB" id="A0A1G9TXB1"/>
<feature type="domain" description="Alginate lyase" evidence="4">
    <location>
        <begin position="91"/>
        <end position="370"/>
    </location>
</feature>
<name>A0A1G9TXB1_9FLAO</name>
<feature type="signal peptide" evidence="3">
    <location>
        <begin position="1"/>
        <end position="21"/>
    </location>
</feature>
<dbReference type="GO" id="GO:0042597">
    <property type="term" value="C:periplasmic space"/>
    <property type="evidence" value="ECO:0007669"/>
    <property type="project" value="InterPro"/>
</dbReference>
<dbReference type="GO" id="GO:0016829">
    <property type="term" value="F:lyase activity"/>
    <property type="evidence" value="ECO:0007669"/>
    <property type="project" value="UniProtKB-KW"/>
</dbReference>
<protein>
    <submittedName>
        <fullName evidence="5">Alginate lyase</fullName>
    </submittedName>
</protein>
<evidence type="ECO:0000313" key="5">
    <source>
        <dbReference type="EMBL" id="SDM52327.1"/>
    </source>
</evidence>
<dbReference type="EMBL" id="FNGV01000010">
    <property type="protein sequence ID" value="SDM52327.1"/>
    <property type="molecule type" value="Genomic_DNA"/>
</dbReference>
<evidence type="ECO:0000313" key="6">
    <source>
        <dbReference type="Proteomes" id="UP000199440"/>
    </source>
</evidence>
<proteinExistence type="predicted"/>
<organism evidence="5 6">
    <name type="scientific">Kriegella aquimaris</name>
    <dbReference type="NCBI Taxonomy" id="192904"/>
    <lineage>
        <taxon>Bacteria</taxon>
        <taxon>Pseudomonadati</taxon>
        <taxon>Bacteroidota</taxon>
        <taxon>Flavobacteriia</taxon>
        <taxon>Flavobacteriales</taxon>
        <taxon>Flavobacteriaceae</taxon>
        <taxon>Kriegella</taxon>
    </lineage>
</organism>
<keyword evidence="6" id="KW-1185">Reference proteome</keyword>